<protein>
    <submittedName>
        <fullName evidence="2">Uncharacterized protein</fullName>
    </submittedName>
</protein>
<reference evidence="2" key="1">
    <citation type="submission" date="2023-07" db="EMBL/GenBank/DDBJ databases">
        <title>A chromosome-level genome assembly of Lolium multiflorum.</title>
        <authorList>
            <person name="Chen Y."/>
            <person name="Copetti D."/>
            <person name="Kolliker R."/>
            <person name="Studer B."/>
        </authorList>
    </citation>
    <scope>NUCLEOTIDE SEQUENCE</scope>
    <source>
        <strain evidence="2">02402/16</strain>
        <tissue evidence="2">Leaf</tissue>
    </source>
</reference>
<sequence length="246" mass="28278">MEQLNHTKFYQLGNGGSLIFERDLEALAEFLERPHPEFFGGQVYDQPGGHLQWVIVADLRGKLEPPMSERIHFSIKGTRFAHLARHDSMGAPMDLSPHPEVNYHVEHLDFMLCETRKELDNSRAYANQTHLHQSQQTETIKILARERKTLRHQRAKKEYTIARLRAKVASLEETVKAQENQLKNLEGEGEDIQGDGSSYLSDDDDFEEEEDLDFHTDVGGYEFMDAGVDDFIPIEIDEEPVNPDDE</sequence>
<evidence type="ECO:0000313" key="2">
    <source>
        <dbReference type="EMBL" id="KAK1642411.1"/>
    </source>
</evidence>
<keyword evidence="1" id="KW-0175">Coiled coil</keyword>
<feature type="coiled-coil region" evidence="1">
    <location>
        <begin position="154"/>
        <end position="195"/>
    </location>
</feature>
<keyword evidence="3" id="KW-1185">Reference proteome</keyword>
<dbReference type="Proteomes" id="UP001231189">
    <property type="component" value="Unassembled WGS sequence"/>
</dbReference>
<proteinExistence type="predicted"/>
<evidence type="ECO:0000313" key="3">
    <source>
        <dbReference type="Proteomes" id="UP001231189"/>
    </source>
</evidence>
<dbReference type="EMBL" id="JAUUTY010000004">
    <property type="protein sequence ID" value="KAK1642411.1"/>
    <property type="molecule type" value="Genomic_DNA"/>
</dbReference>
<comment type="caution">
    <text evidence="2">The sequence shown here is derived from an EMBL/GenBank/DDBJ whole genome shotgun (WGS) entry which is preliminary data.</text>
</comment>
<accession>A0AAD8RYC8</accession>
<dbReference type="AlphaFoldDB" id="A0AAD8RYC8"/>
<gene>
    <name evidence="2" type="ORF">QYE76_060216</name>
</gene>
<organism evidence="2 3">
    <name type="scientific">Lolium multiflorum</name>
    <name type="common">Italian ryegrass</name>
    <name type="synonym">Lolium perenne subsp. multiflorum</name>
    <dbReference type="NCBI Taxonomy" id="4521"/>
    <lineage>
        <taxon>Eukaryota</taxon>
        <taxon>Viridiplantae</taxon>
        <taxon>Streptophyta</taxon>
        <taxon>Embryophyta</taxon>
        <taxon>Tracheophyta</taxon>
        <taxon>Spermatophyta</taxon>
        <taxon>Magnoliopsida</taxon>
        <taxon>Liliopsida</taxon>
        <taxon>Poales</taxon>
        <taxon>Poaceae</taxon>
        <taxon>BOP clade</taxon>
        <taxon>Pooideae</taxon>
        <taxon>Poodae</taxon>
        <taxon>Poeae</taxon>
        <taxon>Poeae Chloroplast Group 2 (Poeae type)</taxon>
        <taxon>Loliodinae</taxon>
        <taxon>Loliinae</taxon>
        <taxon>Lolium</taxon>
    </lineage>
</organism>
<evidence type="ECO:0000256" key="1">
    <source>
        <dbReference type="SAM" id="Coils"/>
    </source>
</evidence>
<name>A0AAD8RYC8_LOLMU</name>